<name>A0A168MKQ8_ABSGL</name>
<dbReference type="Pfam" id="PF13805">
    <property type="entry name" value="Pil1"/>
    <property type="match status" value="1"/>
</dbReference>
<dbReference type="PANTHER" id="PTHR31962">
    <property type="entry name" value="SPHINGOLIPID LONG CHAIN BASE-RESPONSIVE PROTEIN PIL1"/>
    <property type="match status" value="1"/>
</dbReference>
<organism evidence="3">
    <name type="scientific">Absidia glauca</name>
    <name type="common">Pin mould</name>
    <dbReference type="NCBI Taxonomy" id="4829"/>
    <lineage>
        <taxon>Eukaryota</taxon>
        <taxon>Fungi</taxon>
        <taxon>Fungi incertae sedis</taxon>
        <taxon>Mucoromycota</taxon>
        <taxon>Mucoromycotina</taxon>
        <taxon>Mucoromycetes</taxon>
        <taxon>Mucorales</taxon>
        <taxon>Cunninghamellaceae</taxon>
        <taxon>Absidia</taxon>
    </lineage>
</organism>
<dbReference type="GO" id="GO:0008289">
    <property type="term" value="F:lipid binding"/>
    <property type="evidence" value="ECO:0007669"/>
    <property type="project" value="TreeGrafter"/>
</dbReference>
<feature type="compositionally biased region" description="Low complexity" evidence="1">
    <location>
        <begin position="511"/>
        <end position="525"/>
    </location>
</feature>
<dbReference type="GO" id="GO:0070941">
    <property type="term" value="P:eisosome assembly"/>
    <property type="evidence" value="ECO:0007669"/>
    <property type="project" value="TreeGrafter"/>
</dbReference>
<keyword evidence="2" id="KW-0732">Signal</keyword>
<accession>A0A168MKQ8</accession>
<dbReference type="Gene3D" id="1.20.1270.60">
    <property type="entry name" value="Arfaptin homology (AH) domain/BAR domain"/>
    <property type="match status" value="1"/>
</dbReference>
<dbReference type="InterPro" id="IPR027267">
    <property type="entry name" value="AH/BAR_dom_sf"/>
</dbReference>
<dbReference type="GO" id="GO:0036286">
    <property type="term" value="C:eisosome filament"/>
    <property type="evidence" value="ECO:0007669"/>
    <property type="project" value="TreeGrafter"/>
</dbReference>
<keyword evidence="4" id="KW-1185">Reference proteome</keyword>
<gene>
    <name evidence="3" type="primary">ABSGL_04275.1 scaffold 5264</name>
</gene>
<evidence type="ECO:0000256" key="1">
    <source>
        <dbReference type="SAM" id="MobiDB-lite"/>
    </source>
</evidence>
<feature type="region of interest" description="Disordered" evidence="1">
    <location>
        <begin position="704"/>
        <end position="725"/>
    </location>
</feature>
<dbReference type="GO" id="GO:0005886">
    <property type="term" value="C:plasma membrane"/>
    <property type="evidence" value="ECO:0007669"/>
    <property type="project" value="TreeGrafter"/>
</dbReference>
<dbReference type="OMA" id="NAMHEMA"/>
<evidence type="ECO:0000313" key="4">
    <source>
        <dbReference type="Proteomes" id="UP000078561"/>
    </source>
</evidence>
<feature type="signal peptide" evidence="2">
    <location>
        <begin position="1"/>
        <end position="19"/>
    </location>
</feature>
<protein>
    <submittedName>
        <fullName evidence="3">Uncharacterized protein</fullName>
    </submittedName>
</protein>
<dbReference type="Proteomes" id="UP000078561">
    <property type="component" value="Unassembled WGS sequence"/>
</dbReference>
<dbReference type="PANTHER" id="PTHR31962:SF1">
    <property type="entry name" value="SPHINGOLIPID LONG CHAIN BASE-RESPONSIVE PROTEIN PIL1"/>
    <property type="match status" value="1"/>
</dbReference>
<dbReference type="InParanoid" id="A0A168MKQ8"/>
<dbReference type="STRING" id="4829.A0A168MKQ8"/>
<sequence length="725" mass="82222">MLMYLSCLVLLLCASLIKGAALERRAETGEALMMYGYNPPRVNPDYCVGFRITYPTYPGQAYENNSVQQVAWEVDQDIPHSPDIITRIRVLNSTQHNEFVVGENITLYTDGNKGDSTFRLGIEDITGLYHYRIMVNYPDLQYSIGRLTTDVRSQLARSNPLQKQDTKALSLWIFNERNNLAMMRTLAYQQAETNKVFQQWTKEELSDEKDENGRDIEDIGDKLVKLLDKQTEVEQQYAAKYQQYRHAIKSIRDREDRLSDIHEKKRTLSSRIANLTKSSPKSPKLRELQKELASLDRDTHDTELEMGDFKRFALKEAFYLRFNAMNEYAEKTAIIAGFGKYIVDLLDIAPTPASAPTRRTYDKGQDAAIIFADAINAVDSWQPREGDERPTIATNSNKHPTKATDIYHSANEKDDTDGDDGASNGKGKQPLAPVDAQQQQQDDDDDDTTTTQGQVNPSLPPRSSFPITPAAPTGYSIDAVASVTGDHKSSQIPETVQDLDQLYDIPPPAYQPNQQQQGNSSPLNSDAPMPIPFSMPDLHEDKEQTDDNATDPPPQPNPYQQSPLPMHQQPSPQVHPMYYPYPHQHHHPSSSTLMSTTSYDSSTTSSMGWNMPGVYGGIEPQYHHGQYQQLYDQLTQRQQLEPAQRPYSEFQQQYTHYRQDAGGFRIPDQSPLPTHRYPDTISSADEEKRQLAERYALEEARARQASIQTLYQEQKPLPASPPSRH</sequence>
<dbReference type="OrthoDB" id="5599269at2759"/>
<feature type="region of interest" description="Disordered" evidence="1">
    <location>
        <begin position="380"/>
        <end position="471"/>
    </location>
</feature>
<feature type="region of interest" description="Disordered" evidence="1">
    <location>
        <begin position="503"/>
        <end position="599"/>
    </location>
</feature>
<evidence type="ECO:0000256" key="2">
    <source>
        <dbReference type="SAM" id="SignalP"/>
    </source>
</evidence>
<dbReference type="EMBL" id="LT552303">
    <property type="protein sequence ID" value="SAL98719.1"/>
    <property type="molecule type" value="Genomic_DNA"/>
</dbReference>
<evidence type="ECO:0000313" key="3">
    <source>
        <dbReference type="EMBL" id="SAL98719.1"/>
    </source>
</evidence>
<feature type="compositionally biased region" description="Low complexity" evidence="1">
    <location>
        <begin position="589"/>
        <end position="599"/>
    </location>
</feature>
<reference evidence="3" key="1">
    <citation type="submission" date="2016-04" db="EMBL/GenBank/DDBJ databases">
        <authorList>
            <person name="Evans L.H."/>
            <person name="Alamgir A."/>
            <person name="Owens N."/>
            <person name="Weber N.D."/>
            <person name="Virtaneva K."/>
            <person name="Barbian K."/>
            <person name="Babar A."/>
            <person name="Rosenke K."/>
        </authorList>
    </citation>
    <scope>NUCLEOTIDE SEQUENCE [LARGE SCALE GENOMIC DNA]</scope>
    <source>
        <strain evidence="3">CBS 101.48</strain>
    </source>
</reference>
<proteinExistence type="predicted"/>
<dbReference type="AlphaFoldDB" id="A0A168MKQ8"/>
<feature type="chain" id="PRO_5007899060" evidence="2">
    <location>
        <begin position="20"/>
        <end position="725"/>
    </location>
</feature>
<feature type="region of interest" description="Disordered" evidence="1">
    <location>
        <begin position="664"/>
        <end position="690"/>
    </location>
</feature>
<dbReference type="InterPro" id="IPR028245">
    <property type="entry name" value="PIL1/LSP1"/>
</dbReference>
<feature type="compositionally biased region" description="Low complexity" evidence="1">
    <location>
        <begin position="572"/>
        <end position="582"/>
    </location>
</feature>
<dbReference type="GO" id="GO:0006897">
    <property type="term" value="P:endocytosis"/>
    <property type="evidence" value="ECO:0007669"/>
    <property type="project" value="TreeGrafter"/>
</dbReference>